<comment type="caution">
    <text evidence="2">The sequence shown here is derived from an EMBL/GenBank/DDBJ whole genome shotgun (WGS) entry which is preliminary data.</text>
</comment>
<dbReference type="InterPro" id="IPR056592">
    <property type="entry name" value="Beta-prop_At3g26010-like"/>
</dbReference>
<proteinExistence type="predicted"/>
<dbReference type="Proteomes" id="UP000823749">
    <property type="component" value="Chromosome 13"/>
</dbReference>
<feature type="domain" description="F-box protein At3g26010-like beta-propeller" evidence="1">
    <location>
        <begin position="99"/>
        <end position="222"/>
    </location>
</feature>
<dbReference type="PANTHER" id="PTHR31672:SF9">
    <property type="entry name" value="F-BOX DOMAIN-CONTAINING PROTEIN"/>
    <property type="match status" value="1"/>
</dbReference>
<dbReference type="AlphaFoldDB" id="A0AAV6HWA1"/>
<reference evidence="2 3" key="1">
    <citation type="submission" date="2020-08" db="EMBL/GenBank/DDBJ databases">
        <title>Plant Genome Project.</title>
        <authorList>
            <person name="Zhang R.-G."/>
        </authorList>
    </citation>
    <scope>NUCLEOTIDE SEQUENCE [LARGE SCALE GENOMIC DNA]</scope>
    <source>
        <strain evidence="2">WSP0</strain>
        <tissue evidence="2">Leaf</tissue>
    </source>
</reference>
<evidence type="ECO:0000313" key="2">
    <source>
        <dbReference type="EMBL" id="KAG5517085.1"/>
    </source>
</evidence>
<evidence type="ECO:0000313" key="3">
    <source>
        <dbReference type="Proteomes" id="UP000823749"/>
    </source>
</evidence>
<organism evidence="2 3">
    <name type="scientific">Rhododendron griersonianum</name>
    <dbReference type="NCBI Taxonomy" id="479676"/>
    <lineage>
        <taxon>Eukaryota</taxon>
        <taxon>Viridiplantae</taxon>
        <taxon>Streptophyta</taxon>
        <taxon>Embryophyta</taxon>
        <taxon>Tracheophyta</taxon>
        <taxon>Spermatophyta</taxon>
        <taxon>Magnoliopsida</taxon>
        <taxon>eudicotyledons</taxon>
        <taxon>Gunneridae</taxon>
        <taxon>Pentapetalae</taxon>
        <taxon>asterids</taxon>
        <taxon>Ericales</taxon>
        <taxon>Ericaceae</taxon>
        <taxon>Ericoideae</taxon>
        <taxon>Rhodoreae</taxon>
        <taxon>Rhododendron</taxon>
    </lineage>
</organism>
<gene>
    <name evidence="2" type="ORF">RHGRI_037739</name>
</gene>
<keyword evidence="3" id="KW-1185">Reference proteome</keyword>
<dbReference type="InterPro" id="IPR050796">
    <property type="entry name" value="SCF_F-box_component"/>
</dbReference>
<evidence type="ECO:0000259" key="1">
    <source>
        <dbReference type="Pfam" id="PF24750"/>
    </source>
</evidence>
<name>A0AAV6HWA1_9ERIC</name>
<dbReference type="Pfam" id="PF24750">
    <property type="entry name" value="b-prop_At3g26010-like"/>
    <property type="match status" value="1"/>
</dbReference>
<protein>
    <recommendedName>
        <fullName evidence="1">F-box protein At3g26010-like beta-propeller domain-containing protein</fullName>
    </recommendedName>
</protein>
<dbReference type="EMBL" id="JACTNZ010000013">
    <property type="protein sequence ID" value="KAG5517085.1"/>
    <property type="molecule type" value="Genomic_DNA"/>
</dbReference>
<sequence length="224" mass="24950">MEKGGSRFLNYLYVERETEISTTLGFGAYSHICDERGSSVLFGFFLQPKFVIYDDPSDFGFRSPPPTKFLSTSDEGKDLKKGKWGSLDASFSFLGAGGTVYIIGASNGLLLCSTERHQFMNFLVRNPITTEFRVLPKPHKAYRYQALAFTCEGNPTSFDGVHYKIVRAGDSNPRVPTTTLEIETFTSSTGHWEASTLICALPFSFAVGNLPAFVVDEVIYWKDL</sequence>
<accession>A0AAV6HWA1</accession>
<dbReference type="PANTHER" id="PTHR31672">
    <property type="entry name" value="BNACNNG10540D PROTEIN"/>
    <property type="match status" value="1"/>
</dbReference>